<protein>
    <submittedName>
        <fullName evidence="2">Uncharacterized protein</fullName>
    </submittedName>
</protein>
<accession>A0A915J2E1</accession>
<sequence>MSDPQSSIAYLFKAVENGRIDVLRSILSELEAKSKSSFVNIVDKTFVYDDGNLMHFATQVIEILRFLIKNGSLKACGRRLFLGSGSLIPQNVGL</sequence>
<organism evidence="1 2">
    <name type="scientific">Romanomermis culicivorax</name>
    <name type="common">Nematode worm</name>
    <dbReference type="NCBI Taxonomy" id="13658"/>
    <lineage>
        <taxon>Eukaryota</taxon>
        <taxon>Metazoa</taxon>
        <taxon>Ecdysozoa</taxon>
        <taxon>Nematoda</taxon>
        <taxon>Enoplea</taxon>
        <taxon>Dorylaimia</taxon>
        <taxon>Mermithida</taxon>
        <taxon>Mermithoidea</taxon>
        <taxon>Mermithidae</taxon>
        <taxon>Romanomermis</taxon>
    </lineage>
</organism>
<name>A0A915J2E1_ROMCU</name>
<reference evidence="2" key="1">
    <citation type="submission" date="2022-11" db="UniProtKB">
        <authorList>
            <consortium name="WormBaseParasite"/>
        </authorList>
    </citation>
    <scope>IDENTIFICATION</scope>
</reference>
<evidence type="ECO:0000313" key="2">
    <source>
        <dbReference type="WBParaSite" id="nRc.2.0.1.t20284-RA"/>
    </source>
</evidence>
<dbReference type="AlphaFoldDB" id="A0A915J2E1"/>
<dbReference type="Proteomes" id="UP000887565">
    <property type="component" value="Unplaced"/>
</dbReference>
<keyword evidence="1" id="KW-1185">Reference proteome</keyword>
<proteinExistence type="predicted"/>
<evidence type="ECO:0000313" key="1">
    <source>
        <dbReference type="Proteomes" id="UP000887565"/>
    </source>
</evidence>
<dbReference type="WBParaSite" id="nRc.2.0.1.t20284-RA">
    <property type="protein sequence ID" value="nRc.2.0.1.t20284-RA"/>
    <property type="gene ID" value="nRc.2.0.1.g20284"/>
</dbReference>